<dbReference type="STRING" id="913774.A0A0C3D6F5"/>
<protein>
    <recommendedName>
        <fullName evidence="3">Phosphoglycerate mutase family protein</fullName>
    </recommendedName>
</protein>
<evidence type="ECO:0008006" key="3">
    <source>
        <dbReference type="Google" id="ProtNLM"/>
    </source>
</evidence>
<organism evidence="1 2">
    <name type="scientific">Oidiodendron maius (strain Zn)</name>
    <dbReference type="NCBI Taxonomy" id="913774"/>
    <lineage>
        <taxon>Eukaryota</taxon>
        <taxon>Fungi</taxon>
        <taxon>Dikarya</taxon>
        <taxon>Ascomycota</taxon>
        <taxon>Pezizomycotina</taxon>
        <taxon>Leotiomycetes</taxon>
        <taxon>Leotiomycetes incertae sedis</taxon>
        <taxon>Myxotrichaceae</taxon>
        <taxon>Oidiodendron</taxon>
    </lineage>
</organism>
<dbReference type="HOGENOM" id="CLU_085795_3_1_1"/>
<accession>A0A0C3D6F5</accession>
<dbReference type="OrthoDB" id="425925at2759"/>
<keyword evidence="2" id="KW-1185">Reference proteome</keyword>
<name>A0A0C3D6F5_OIDMZ</name>
<proteinExistence type="predicted"/>
<sequence length="175" mass="19047">MVATPIIYLIRHGEKPPKLPNGEDADGLSAQGLERANALPQVFGKGSLYNIGHILAEHPKKDGNRSRPYDTVLPLSKNLGLTINDTIDRDDVDGAAKAAKVWTGPGNVLVCWEHGELAKIAEAIGVKNFAKDLNVEHPKKIKYPSDRFDIIWTVTKPYDEIVAVTSEGIKGLDDG</sequence>
<dbReference type="AlphaFoldDB" id="A0A0C3D6F5"/>
<evidence type="ECO:0000313" key="1">
    <source>
        <dbReference type="EMBL" id="KIN06909.1"/>
    </source>
</evidence>
<dbReference type="Proteomes" id="UP000054321">
    <property type="component" value="Unassembled WGS sequence"/>
</dbReference>
<reference evidence="1 2" key="1">
    <citation type="submission" date="2014-04" db="EMBL/GenBank/DDBJ databases">
        <authorList>
            <consortium name="DOE Joint Genome Institute"/>
            <person name="Kuo A."/>
            <person name="Martino E."/>
            <person name="Perotto S."/>
            <person name="Kohler A."/>
            <person name="Nagy L.G."/>
            <person name="Floudas D."/>
            <person name="Copeland A."/>
            <person name="Barry K.W."/>
            <person name="Cichocki N."/>
            <person name="Veneault-Fourrey C."/>
            <person name="LaButti K."/>
            <person name="Lindquist E.A."/>
            <person name="Lipzen A."/>
            <person name="Lundell T."/>
            <person name="Morin E."/>
            <person name="Murat C."/>
            <person name="Sun H."/>
            <person name="Tunlid A."/>
            <person name="Henrissat B."/>
            <person name="Grigoriev I.V."/>
            <person name="Hibbett D.S."/>
            <person name="Martin F."/>
            <person name="Nordberg H.P."/>
            <person name="Cantor M.N."/>
            <person name="Hua S.X."/>
        </authorList>
    </citation>
    <scope>NUCLEOTIDE SEQUENCE [LARGE SCALE GENOMIC DNA]</scope>
    <source>
        <strain evidence="1 2">Zn</strain>
    </source>
</reference>
<gene>
    <name evidence="1" type="ORF">OIDMADRAFT_99361</name>
</gene>
<reference evidence="2" key="2">
    <citation type="submission" date="2015-01" db="EMBL/GenBank/DDBJ databases">
        <title>Evolutionary Origins and Diversification of the Mycorrhizal Mutualists.</title>
        <authorList>
            <consortium name="DOE Joint Genome Institute"/>
            <consortium name="Mycorrhizal Genomics Consortium"/>
            <person name="Kohler A."/>
            <person name="Kuo A."/>
            <person name="Nagy L.G."/>
            <person name="Floudas D."/>
            <person name="Copeland A."/>
            <person name="Barry K.W."/>
            <person name="Cichocki N."/>
            <person name="Veneault-Fourrey C."/>
            <person name="LaButti K."/>
            <person name="Lindquist E.A."/>
            <person name="Lipzen A."/>
            <person name="Lundell T."/>
            <person name="Morin E."/>
            <person name="Murat C."/>
            <person name="Riley R."/>
            <person name="Ohm R."/>
            <person name="Sun H."/>
            <person name="Tunlid A."/>
            <person name="Henrissat B."/>
            <person name="Grigoriev I.V."/>
            <person name="Hibbett D.S."/>
            <person name="Martin F."/>
        </authorList>
    </citation>
    <scope>NUCLEOTIDE SEQUENCE [LARGE SCALE GENOMIC DNA]</scope>
    <source>
        <strain evidence="2">Zn</strain>
    </source>
</reference>
<dbReference type="EMBL" id="KN832870">
    <property type="protein sequence ID" value="KIN06909.1"/>
    <property type="molecule type" value="Genomic_DNA"/>
</dbReference>
<evidence type="ECO:0000313" key="2">
    <source>
        <dbReference type="Proteomes" id="UP000054321"/>
    </source>
</evidence>
<dbReference type="InParanoid" id="A0A0C3D6F5"/>